<comment type="similarity">
    <text evidence="1">Belongs to the initiator RepB protein family.</text>
</comment>
<accession>A0A0N9NKD4</accession>
<evidence type="ECO:0000313" key="3">
    <source>
        <dbReference type="EMBL" id="ALG88726.1"/>
    </source>
</evidence>
<dbReference type="InterPro" id="IPR036390">
    <property type="entry name" value="WH_DNA-bd_sf"/>
</dbReference>
<geneLocation type="plasmid" evidence="3">
    <name>Drgb5</name>
</geneLocation>
<dbReference type="InterPro" id="IPR000525">
    <property type="entry name" value="Initiator_Rep_WH1"/>
</dbReference>
<dbReference type="SUPFAM" id="SSF46785">
    <property type="entry name" value="Winged helix' DNA-binding domain"/>
    <property type="match status" value="2"/>
</dbReference>
<dbReference type="Pfam" id="PF21205">
    <property type="entry name" value="Rep3_C"/>
    <property type="match status" value="1"/>
</dbReference>
<dbReference type="EMBL" id="KT351736">
    <property type="protein sequence ID" value="ALG88726.1"/>
    <property type="molecule type" value="Genomic_DNA"/>
</dbReference>
<dbReference type="Gene3D" id="1.10.10.10">
    <property type="entry name" value="Winged helix-like DNA-binding domain superfamily/Winged helix DNA-binding domain"/>
    <property type="match status" value="2"/>
</dbReference>
<dbReference type="InterPro" id="IPR036388">
    <property type="entry name" value="WH-like_DNA-bd_sf"/>
</dbReference>
<reference evidence="3" key="2">
    <citation type="submission" date="2015-07" db="EMBL/GenBank/DDBJ databases">
        <authorList>
            <person name="Welte C."/>
            <person name="de Graaf R."/>
            <person name="van den Bosch T.J.M."/>
            <person name="Op den Camp H."/>
            <person name="van Dam N."/>
            <person name="Jetten M."/>
        </authorList>
    </citation>
    <scope>NUCLEOTIDE SEQUENCE</scope>
    <source>
        <plasmid evidence="3">Drgb5</plasmid>
    </source>
</reference>
<dbReference type="AlphaFoldDB" id="A0A0N9NKD4"/>
<feature type="domain" description="Initiator Rep protein WH1" evidence="2">
    <location>
        <begin position="27"/>
        <end position="170"/>
    </location>
</feature>
<dbReference type="GO" id="GO:0006270">
    <property type="term" value="P:DNA replication initiation"/>
    <property type="evidence" value="ECO:0007669"/>
    <property type="project" value="InterPro"/>
</dbReference>
<organism evidence="3">
    <name type="scientific">Pectobacterium carotovorum</name>
    <name type="common">Erwinia carotovora</name>
    <dbReference type="NCBI Taxonomy" id="554"/>
    <lineage>
        <taxon>Bacteria</taxon>
        <taxon>Pseudomonadati</taxon>
        <taxon>Pseudomonadota</taxon>
        <taxon>Gammaproteobacteria</taxon>
        <taxon>Enterobacterales</taxon>
        <taxon>Pectobacteriaceae</taxon>
        <taxon>Pectobacterium</taxon>
    </lineage>
</organism>
<sequence>MLIVFVIPILCFITITIGTNIVNLIAYKSNALIEASYKLTLQEQRILLMCIGKINPLSKDPDRTFQLTACEFYLAFPDMGRKHAERHLKEAVDRLWDRTISISWKNNKEEIRWIQRKAKYFDGEGKLEISFSDYIMPYLTQLTQQFTAIAVKNVSALKRTYSIRIYELLMQFKKTGDRLISIDDLRSMLGLEDKYSEFRALNQLVLKPALKELNEKSNLIVSVDTVKKGRNVIALHFRFKEDNQIRMAI</sequence>
<dbReference type="GO" id="GO:0003887">
    <property type="term" value="F:DNA-directed DNA polymerase activity"/>
    <property type="evidence" value="ECO:0007669"/>
    <property type="project" value="InterPro"/>
</dbReference>
<keyword evidence="3" id="KW-0614">Plasmid</keyword>
<gene>
    <name evidence="3" type="ORF">Drgb5_00003</name>
</gene>
<proteinExistence type="inferred from homology"/>
<reference evidence="3" key="1">
    <citation type="journal article" date="2015" name="Environ. Microbiol.">
        <title>Plasmids from the gut microbiome of cabbage root fly larvae encode SaxA that catalyses the conversion of the plant toxin 2-phenylethyl isothiocyanate.</title>
        <authorList>
            <person name="Welte C.U."/>
            <person name="de Graaf R.M."/>
            <person name="van den Bosch T.J."/>
            <person name="Op den Camp H.J."/>
            <person name="van Dam N.M."/>
            <person name="Jetten M.S."/>
        </authorList>
    </citation>
    <scope>NUCLEOTIDE SEQUENCE</scope>
    <source>
        <plasmid evidence="3">Drgb5</plasmid>
    </source>
</reference>
<dbReference type="Pfam" id="PF01051">
    <property type="entry name" value="Rep3_N"/>
    <property type="match status" value="1"/>
</dbReference>
<evidence type="ECO:0000259" key="2">
    <source>
        <dbReference type="Pfam" id="PF01051"/>
    </source>
</evidence>
<evidence type="ECO:0000256" key="1">
    <source>
        <dbReference type="ARBA" id="ARBA00038283"/>
    </source>
</evidence>
<protein>
    <submittedName>
        <fullName evidence="3">Replication protein</fullName>
    </submittedName>
</protein>
<name>A0A0N9NKD4_PECCA</name>